<keyword evidence="2" id="KW-1185">Reference proteome</keyword>
<dbReference type="EMBL" id="RDQH01000341">
    <property type="protein sequence ID" value="RXH74086.1"/>
    <property type="molecule type" value="Genomic_DNA"/>
</dbReference>
<comment type="caution">
    <text evidence="1">The sequence shown here is derived from an EMBL/GenBank/DDBJ whole genome shotgun (WGS) entry which is preliminary data.</text>
</comment>
<gene>
    <name evidence="1" type="ORF">DVH24_021266</name>
</gene>
<evidence type="ECO:0000313" key="1">
    <source>
        <dbReference type="EMBL" id="RXH74086.1"/>
    </source>
</evidence>
<dbReference type="AlphaFoldDB" id="A0A498HRK7"/>
<protein>
    <submittedName>
        <fullName evidence="1">Uncharacterized protein</fullName>
    </submittedName>
</protein>
<sequence>MCKMFSSTLERTTMRWLSLPARSINCFESLIDLLTNTYLVIMTPQSIDESIRTYLKRFHSKLAEVEMLNDRLNTMVFKQAL</sequence>
<organism evidence="1 2">
    <name type="scientific">Malus domestica</name>
    <name type="common">Apple</name>
    <name type="synonym">Pyrus malus</name>
    <dbReference type="NCBI Taxonomy" id="3750"/>
    <lineage>
        <taxon>Eukaryota</taxon>
        <taxon>Viridiplantae</taxon>
        <taxon>Streptophyta</taxon>
        <taxon>Embryophyta</taxon>
        <taxon>Tracheophyta</taxon>
        <taxon>Spermatophyta</taxon>
        <taxon>Magnoliopsida</taxon>
        <taxon>eudicotyledons</taxon>
        <taxon>Gunneridae</taxon>
        <taxon>Pentapetalae</taxon>
        <taxon>rosids</taxon>
        <taxon>fabids</taxon>
        <taxon>Rosales</taxon>
        <taxon>Rosaceae</taxon>
        <taxon>Amygdaloideae</taxon>
        <taxon>Maleae</taxon>
        <taxon>Malus</taxon>
    </lineage>
</organism>
<accession>A0A498HRK7</accession>
<dbReference type="Proteomes" id="UP000290289">
    <property type="component" value="Chromosome 15"/>
</dbReference>
<proteinExistence type="predicted"/>
<reference evidence="1 2" key="1">
    <citation type="submission" date="2018-10" db="EMBL/GenBank/DDBJ databases">
        <title>A high-quality apple genome assembly.</title>
        <authorList>
            <person name="Hu J."/>
        </authorList>
    </citation>
    <scope>NUCLEOTIDE SEQUENCE [LARGE SCALE GENOMIC DNA]</scope>
    <source>
        <strain evidence="2">cv. HFTH1</strain>
        <tissue evidence="1">Young leaf</tissue>
    </source>
</reference>
<name>A0A498HRK7_MALDO</name>
<evidence type="ECO:0000313" key="2">
    <source>
        <dbReference type="Proteomes" id="UP000290289"/>
    </source>
</evidence>